<dbReference type="AlphaFoldDB" id="A0A1U7ZLV0"/>
<feature type="compositionally biased region" description="Basic and acidic residues" evidence="1">
    <location>
        <begin position="11"/>
        <end position="20"/>
    </location>
</feature>
<evidence type="ECO:0000256" key="1">
    <source>
        <dbReference type="SAM" id="MobiDB-lite"/>
    </source>
</evidence>
<feature type="compositionally biased region" description="Basic residues" evidence="1">
    <location>
        <begin position="1145"/>
        <end position="1158"/>
    </location>
</feature>
<dbReference type="GeneID" id="104591651"/>
<gene>
    <name evidence="3" type="primary">LOC104591651</name>
</gene>
<reference evidence="3" key="1">
    <citation type="submission" date="2025-08" db="UniProtKB">
        <authorList>
            <consortium name="RefSeq"/>
        </authorList>
    </citation>
    <scope>IDENTIFICATION</scope>
</reference>
<feature type="region of interest" description="Disordered" evidence="1">
    <location>
        <begin position="86"/>
        <end position="394"/>
    </location>
</feature>
<organism evidence="2 3">
    <name type="scientific">Nelumbo nucifera</name>
    <name type="common">Sacred lotus</name>
    <dbReference type="NCBI Taxonomy" id="4432"/>
    <lineage>
        <taxon>Eukaryota</taxon>
        <taxon>Viridiplantae</taxon>
        <taxon>Streptophyta</taxon>
        <taxon>Embryophyta</taxon>
        <taxon>Tracheophyta</taxon>
        <taxon>Spermatophyta</taxon>
        <taxon>Magnoliopsida</taxon>
        <taxon>Proteales</taxon>
        <taxon>Nelumbonaceae</taxon>
        <taxon>Nelumbo</taxon>
    </lineage>
</organism>
<dbReference type="PANTHER" id="PTHR31949">
    <property type="entry name" value="GASTRIC MUCIN-LIKE PROTEIN"/>
    <property type="match status" value="1"/>
</dbReference>
<dbReference type="OMA" id="HESYISD"/>
<feature type="compositionally biased region" description="Low complexity" evidence="1">
    <location>
        <begin position="798"/>
        <end position="816"/>
    </location>
</feature>
<feature type="region of interest" description="Disordered" evidence="1">
    <location>
        <begin position="431"/>
        <end position="482"/>
    </location>
</feature>
<feature type="compositionally biased region" description="Basic and acidic residues" evidence="1">
    <location>
        <begin position="1172"/>
        <end position="1183"/>
    </location>
</feature>
<dbReference type="Proteomes" id="UP000189703">
    <property type="component" value="Unplaced"/>
</dbReference>
<dbReference type="KEGG" id="nnu:104591651"/>
<evidence type="ECO:0000313" key="3">
    <source>
        <dbReference type="RefSeq" id="XP_010248888.1"/>
    </source>
</evidence>
<feature type="compositionally biased region" description="Low complexity" evidence="1">
    <location>
        <begin position="331"/>
        <end position="341"/>
    </location>
</feature>
<sequence length="1209" mass="130940">MPPSPALRFSPGRELRAETHKRGRSFESGLFLREKDDDLALFTEMQARERDNFLLQSSDDLDESLSTKLRSFSDFKLGISIPALGESSDLLNADGDKNDYDWLLTPPDTPLFPSLDDETPPPVNLASRGRPRSQPITISRSTTMEKSYKSNRSSASPNRLSPSPRSGSGTFQSRGRPSSAPHSSPTPLLRPTTPSQRPSTPPNKPSTAAPRSSTPTPRRSSTPTPGRMSTGSSGNMVSSGRRGTSPVKSSRGSSVSPKLRAWQSNMPGFSTDAPPNLRTSLADRPASYVRGSSPASRNGRDGSLKLGRQSMSPTASRSISSSHSHDRDRLSSQSKGSVASSGDDDIDSLHSVPLSISDHSTVKKVGTFPSSRALAFSNKPARTVSSSSVPKRSFDSALRQMDHRKSPQNMFRPLLSSVPSTTFYIGKSNTASRPMISRNSSVTTSSNASSERGASIVHDTEGSDHEQDEMTSECEKSPYPDGQDEVFIFDKVDEVKEDVEHGTHDGRIVDFDRGTSIGVESGESETFSSLNADIAVAPTVSGPFYAEIDPTKVYFEENLVSCSICGNKFHCIEPMEVKDDHCPDCRERAISLTLAVTESTKFVSQNSTVHSEMNLEENNFLNEVRSKMEVSELPESPSRREAMAVQSEKNVVQDESCNIYQSQSLLQGNSLPGSVVEEGKQHSVDQEVVGQTTGAFSQSNNDTADQQLQHFNNHLEMVGQTTVGFNQSNSDIADQQLQHPNNHPSLKFDVSEGAGISVLLKSSSSSKWPVVQGRTFSASSIPYDDPSYARESANSMRSSIGHGSASASSSVDWSSSRQTEARVHRQLSGRKTDLENLRHDLNTKSQSTGSSSSGISNHVHQIVAKGTSEESFDVSGGNMEWKALEGMKLVANEECIASQVAELVVVDSSFVKPAVFEDIMIKGTEGCRTDNPSVSELSSHRLSIQLEDASLATFPTDEDCVSSGIAEDFPNKTRGVSEIDVQAHTLESSFREENDNSVCGFDDPGHDSSVSISGELENGHECTPGPQNDYALSSNAKNIMDEFLESSVLVNPDEDKSNISDHGHGILEESTVTVEGQGGHKTRSLTLEEATDTILFCSSIVHDLAYRAATVAMEKEDKVPLEGSRPTVTILGKSSSGRKDPRGRTGNKRTPKSQKARQRRVESDIQTPSAKVEIDVKAHESWAHDAGAPNKVDSTKPPKLESKCNCAVM</sequence>
<dbReference type="PANTHER" id="PTHR31949:SF3">
    <property type="entry name" value="RUN_FYVE DOMAIN PROTEIN"/>
    <property type="match status" value="1"/>
</dbReference>
<evidence type="ECO:0000313" key="2">
    <source>
        <dbReference type="Proteomes" id="UP000189703"/>
    </source>
</evidence>
<feature type="compositionally biased region" description="Low complexity" evidence="1">
    <location>
        <begin position="181"/>
        <end position="198"/>
    </location>
</feature>
<dbReference type="STRING" id="4432.A0A1U7ZLV0"/>
<feature type="compositionally biased region" description="Low complexity" evidence="1">
    <location>
        <begin position="205"/>
        <end position="234"/>
    </location>
</feature>
<dbReference type="GO" id="GO:0055028">
    <property type="term" value="C:cortical microtubule"/>
    <property type="evidence" value="ECO:0000318"/>
    <property type="project" value="GO_Central"/>
</dbReference>
<feature type="region of interest" description="Disordered" evidence="1">
    <location>
        <begin position="1115"/>
        <end position="1200"/>
    </location>
</feature>
<feature type="compositionally biased region" description="Low complexity" evidence="1">
    <location>
        <begin position="245"/>
        <end position="258"/>
    </location>
</feature>
<protein>
    <submittedName>
        <fullName evidence="3">Uncharacterized protein LOC104591651</fullName>
    </submittedName>
</protein>
<dbReference type="eggNOG" id="ENOG502QTA9">
    <property type="taxonomic scope" value="Eukaryota"/>
</dbReference>
<name>A0A1U7ZLV0_NELNU</name>
<feature type="compositionally biased region" description="Low complexity" evidence="1">
    <location>
        <begin position="310"/>
        <end position="322"/>
    </location>
</feature>
<feature type="region of interest" description="Disordered" evidence="1">
    <location>
        <begin position="779"/>
        <end position="837"/>
    </location>
</feature>
<feature type="compositionally biased region" description="Polar residues" evidence="1">
    <location>
        <begin position="134"/>
        <end position="176"/>
    </location>
</feature>
<accession>A0A1U7ZLV0</accession>
<dbReference type="RefSeq" id="XP_010248888.1">
    <property type="nucleotide sequence ID" value="XM_010250586.2"/>
</dbReference>
<proteinExistence type="predicted"/>
<feature type="region of interest" description="Disordered" evidence="1">
    <location>
        <begin position="1"/>
        <end position="22"/>
    </location>
</feature>
<dbReference type="FunCoup" id="A0A1U7ZLV0">
    <property type="interactions" value="3362"/>
</dbReference>
<keyword evidence="2" id="KW-1185">Reference proteome</keyword>
<dbReference type="GO" id="GO:0043622">
    <property type="term" value="P:cortical microtubule organization"/>
    <property type="evidence" value="ECO:0000318"/>
    <property type="project" value="GO_Central"/>
</dbReference>
<feature type="compositionally biased region" description="Low complexity" evidence="1">
    <location>
        <begin position="437"/>
        <end position="450"/>
    </location>
</feature>
<dbReference type="OrthoDB" id="1929779at2759"/>